<accession>A0A6A7AS81</accession>
<dbReference type="Proteomes" id="UP000799423">
    <property type="component" value="Unassembled WGS sequence"/>
</dbReference>
<feature type="transmembrane region" description="Helical" evidence="1">
    <location>
        <begin position="100"/>
        <end position="119"/>
    </location>
</feature>
<dbReference type="AlphaFoldDB" id="A0A6A7AS81"/>
<keyword evidence="3" id="KW-1185">Reference proteome</keyword>
<protein>
    <submittedName>
        <fullName evidence="2">Uncharacterized protein</fullName>
    </submittedName>
</protein>
<evidence type="ECO:0000256" key="1">
    <source>
        <dbReference type="SAM" id="Phobius"/>
    </source>
</evidence>
<name>A0A6A7AS81_9PLEO</name>
<evidence type="ECO:0000313" key="2">
    <source>
        <dbReference type="EMBL" id="KAF2845584.1"/>
    </source>
</evidence>
<evidence type="ECO:0000313" key="3">
    <source>
        <dbReference type="Proteomes" id="UP000799423"/>
    </source>
</evidence>
<dbReference type="EMBL" id="MU006344">
    <property type="protein sequence ID" value="KAF2845584.1"/>
    <property type="molecule type" value="Genomic_DNA"/>
</dbReference>
<sequence>MTYQLYGIIISKEPSSDYTGNMLYFQNLFKHIINNIETPFSHDPLSVEIPGKALDSLANYHPSPIDVDKLSFPRSWDPGIVQLDLLSTASSLNHSFDMSMVVLMFAATLIFGLVLAYILEALFV</sequence>
<keyword evidence="1" id="KW-0812">Transmembrane</keyword>
<reference evidence="2" key="1">
    <citation type="submission" date="2020-01" db="EMBL/GenBank/DDBJ databases">
        <authorList>
            <consortium name="DOE Joint Genome Institute"/>
            <person name="Haridas S."/>
            <person name="Albert R."/>
            <person name="Binder M."/>
            <person name="Bloem J."/>
            <person name="Labutti K."/>
            <person name="Salamov A."/>
            <person name="Andreopoulos B."/>
            <person name="Baker S.E."/>
            <person name="Barry K."/>
            <person name="Bills G."/>
            <person name="Bluhm B.H."/>
            <person name="Cannon C."/>
            <person name="Castanera R."/>
            <person name="Culley D.E."/>
            <person name="Daum C."/>
            <person name="Ezra D."/>
            <person name="Gonzalez J.B."/>
            <person name="Henrissat B."/>
            <person name="Kuo A."/>
            <person name="Liang C."/>
            <person name="Lipzen A."/>
            <person name="Lutzoni F."/>
            <person name="Magnuson J."/>
            <person name="Mondo S."/>
            <person name="Nolan M."/>
            <person name="Ohm R."/>
            <person name="Pangilinan J."/>
            <person name="Park H.-J."/>
            <person name="Ramirez L."/>
            <person name="Alfaro M."/>
            <person name="Sun H."/>
            <person name="Tritt A."/>
            <person name="Yoshinaga Y."/>
            <person name="Zwiers L.-H."/>
            <person name="Turgeon B.G."/>
            <person name="Goodwin S.B."/>
            <person name="Spatafora J.W."/>
            <person name="Crous P.W."/>
            <person name="Grigoriev I.V."/>
        </authorList>
    </citation>
    <scope>NUCLEOTIDE SEQUENCE</scope>
    <source>
        <strain evidence="2">IPT5</strain>
    </source>
</reference>
<gene>
    <name evidence="2" type="ORF">T440DRAFT_260819</name>
</gene>
<keyword evidence="1" id="KW-1133">Transmembrane helix</keyword>
<organism evidence="2 3">
    <name type="scientific">Plenodomus tracheiphilus IPT5</name>
    <dbReference type="NCBI Taxonomy" id="1408161"/>
    <lineage>
        <taxon>Eukaryota</taxon>
        <taxon>Fungi</taxon>
        <taxon>Dikarya</taxon>
        <taxon>Ascomycota</taxon>
        <taxon>Pezizomycotina</taxon>
        <taxon>Dothideomycetes</taxon>
        <taxon>Pleosporomycetidae</taxon>
        <taxon>Pleosporales</taxon>
        <taxon>Pleosporineae</taxon>
        <taxon>Leptosphaeriaceae</taxon>
        <taxon>Plenodomus</taxon>
    </lineage>
</organism>
<proteinExistence type="predicted"/>
<keyword evidence="1" id="KW-0472">Membrane</keyword>